<evidence type="ECO:0000313" key="2">
    <source>
        <dbReference type="EMBL" id="KKL45654.1"/>
    </source>
</evidence>
<proteinExistence type="predicted"/>
<accession>A0A0F9C901</accession>
<gene>
    <name evidence="2" type="ORF">LCGC14_2353470</name>
</gene>
<dbReference type="Gene3D" id="3.30.160.250">
    <property type="match status" value="1"/>
</dbReference>
<name>A0A0F9C901_9ZZZZ</name>
<dbReference type="EMBL" id="LAZR01034311">
    <property type="protein sequence ID" value="KKL45654.1"/>
    <property type="molecule type" value="Genomic_DNA"/>
</dbReference>
<dbReference type="AlphaFoldDB" id="A0A0F9C901"/>
<dbReference type="PANTHER" id="PTHR34504:SF2">
    <property type="entry name" value="UPF0150 PROTEIN SSL0259"/>
    <property type="match status" value="1"/>
</dbReference>
<protein>
    <recommendedName>
        <fullName evidence="1">HicB-like antitoxin of toxin-antitoxin system domain-containing protein</fullName>
    </recommendedName>
</protein>
<comment type="caution">
    <text evidence="2">The sequence shown here is derived from an EMBL/GenBank/DDBJ whole genome shotgun (WGS) entry which is preliminary data.</text>
</comment>
<dbReference type="InterPro" id="IPR035069">
    <property type="entry name" value="TTHA1013/TTHA0281-like"/>
</dbReference>
<dbReference type="InterPro" id="IPR031807">
    <property type="entry name" value="HicB-like"/>
</dbReference>
<dbReference type="InterPro" id="IPR051404">
    <property type="entry name" value="TA_system_antitoxin"/>
</dbReference>
<evidence type="ECO:0000259" key="1">
    <source>
        <dbReference type="Pfam" id="PF15919"/>
    </source>
</evidence>
<dbReference type="Pfam" id="PF15919">
    <property type="entry name" value="HicB_lk_antitox"/>
    <property type="match status" value="1"/>
</dbReference>
<dbReference type="SUPFAM" id="SSF143100">
    <property type="entry name" value="TTHA1013/TTHA0281-like"/>
    <property type="match status" value="1"/>
</dbReference>
<reference evidence="2" key="1">
    <citation type="journal article" date="2015" name="Nature">
        <title>Complex archaea that bridge the gap between prokaryotes and eukaryotes.</title>
        <authorList>
            <person name="Spang A."/>
            <person name="Saw J.H."/>
            <person name="Jorgensen S.L."/>
            <person name="Zaremba-Niedzwiedzka K."/>
            <person name="Martijn J."/>
            <person name="Lind A.E."/>
            <person name="van Eijk R."/>
            <person name="Schleper C."/>
            <person name="Guy L."/>
            <person name="Ettema T.J."/>
        </authorList>
    </citation>
    <scope>NUCLEOTIDE SEQUENCE</scope>
</reference>
<organism evidence="2">
    <name type="scientific">marine sediment metagenome</name>
    <dbReference type="NCBI Taxonomy" id="412755"/>
    <lineage>
        <taxon>unclassified sequences</taxon>
        <taxon>metagenomes</taxon>
        <taxon>ecological metagenomes</taxon>
    </lineage>
</organism>
<feature type="domain" description="HicB-like antitoxin of toxin-antitoxin system" evidence="1">
    <location>
        <begin position="7"/>
        <end position="63"/>
    </location>
</feature>
<dbReference type="PANTHER" id="PTHR34504">
    <property type="entry name" value="ANTITOXIN HICB"/>
    <property type="match status" value="1"/>
</dbReference>
<sequence length="74" mass="8381">MSQKVGVVIEKDKHGYYAYCPELEGCQTQGDSLEEVLSNIREAIELYLETLSEEERNESLSKEILTTTLEVNIA</sequence>